<feature type="transmembrane region" description="Helical" evidence="5">
    <location>
        <begin position="815"/>
        <end position="832"/>
    </location>
</feature>
<feature type="region of interest" description="Disordered" evidence="4">
    <location>
        <begin position="1080"/>
        <end position="1104"/>
    </location>
</feature>
<dbReference type="InterPro" id="IPR002656">
    <property type="entry name" value="Acyl_transf_3_dom"/>
</dbReference>
<dbReference type="Pfam" id="PF01522">
    <property type="entry name" value="Polysacc_deac_1"/>
    <property type="match status" value="1"/>
</dbReference>
<evidence type="ECO:0000256" key="3">
    <source>
        <dbReference type="ARBA" id="ARBA00022679"/>
    </source>
</evidence>
<dbReference type="Gene3D" id="3.20.20.370">
    <property type="entry name" value="Glycoside hydrolase/deacetylase"/>
    <property type="match status" value="1"/>
</dbReference>
<comment type="similarity">
    <text evidence="1">Belongs to the glycosyltransferase 2 family.</text>
</comment>
<dbReference type="CDD" id="cd06423">
    <property type="entry name" value="CESA_like"/>
    <property type="match status" value="1"/>
</dbReference>
<keyword evidence="5" id="KW-1133">Transmembrane helix</keyword>
<feature type="transmembrane region" description="Helical" evidence="5">
    <location>
        <begin position="669"/>
        <end position="689"/>
    </location>
</feature>
<dbReference type="GO" id="GO:0005975">
    <property type="term" value="P:carbohydrate metabolic process"/>
    <property type="evidence" value="ECO:0007669"/>
    <property type="project" value="InterPro"/>
</dbReference>
<dbReference type="InterPro" id="IPR029044">
    <property type="entry name" value="Nucleotide-diphossugar_trans"/>
</dbReference>
<evidence type="ECO:0000313" key="7">
    <source>
        <dbReference type="EMBL" id="MBO0514102.1"/>
    </source>
</evidence>
<dbReference type="PANTHER" id="PTHR43630">
    <property type="entry name" value="POLY-BETA-1,6-N-ACETYL-D-GLUCOSAMINE SYNTHASE"/>
    <property type="match status" value="1"/>
</dbReference>
<feature type="transmembrane region" description="Helical" evidence="5">
    <location>
        <begin position="302"/>
        <end position="328"/>
    </location>
</feature>
<evidence type="ECO:0000259" key="6">
    <source>
        <dbReference type="PROSITE" id="PS51677"/>
    </source>
</evidence>
<feature type="transmembrane region" description="Helical" evidence="5">
    <location>
        <begin position="1054"/>
        <end position="1074"/>
    </location>
</feature>
<feature type="transmembrane region" description="Helical" evidence="5">
    <location>
        <begin position="915"/>
        <end position="935"/>
    </location>
</feature>
<dbReference type="Proteomes" id="UP000664167">
    <property type="component" value="Unassembled WGS sequence"/>
</dbReference>
<dbReference type="InterPro" id="IPR011330">
    <property type="entry name" value="Glyco_hydro/deAcase_b/a-brl"/>
</dbReference>
<feature type="transmembrane region" description="Helical" evidence="5">
    <location>
        <begin position="1016"/>
        <end position="1034"/>
    </location>
</feature>
<dbReference type="Pfam" id="PF01757">
    <property type="entry name" value="Acyl_transf_3"/>
    <property type="match status" value="1"/>
</dbReference>
<dbReference type="GO" id="GO:0016810">
    <property type="term" value="F:hydrolase activity, acting on carbon-nitrogen (but not peptide) bonds"/>
    <property type="evidence" value="ECO:0007669"/>
    <property type="project" value="InterPro"/>
</dbReference>
<dbReference type="SUPFAM" id="SSF88713">
    <property type="entry name" value="Glycoside hydrolase/deacetylase"/>
    <property type="match status" value="1"/>
</dbReference>
<feature type="transmembrane region" description="Helical" evidence="5">
    <location>
        <begin position="592"/>
        <end position="622"/>
    </location>
</feature>
<proteinExistence type="inferred from homology"/>
<dbReference type="PANTHER" id="PTHR43630:SF1">
    <property type="entry name" value="POLY-BETA-1,6-N-ACETYL-D-GLUCOSAMINE SYNTHASE"/>
    <property type="match status" value="1"/>
</dbReference>
<evidence type="ECO:0000256" key="5">
    <source>
        <dbReference type="SAM" id="Phobius"/>
    </source>
</evidence>
<dbReference type="Gene3D" id="3.90.550.10">
    <property type="entry name" value="Spore Coat Polysaccharide Biosynthesis Protein SpsA, Chain A"/>
    <property type="match status" value="1"/>
</dbReference>
<dbReference type="RefSeq" id="WP_206963510.1">
    <property type="nucleotide sequence ID" value="NZ_JBHSJN010000005.1"/>
</dbReference>
<feature type="transmembrane region" description="Helical" evidence="5">
    <location>
        <begin position="867"/>
        <end position="886"/>
    </location>
</feature>
<keyword evidence="3" id="KW-0808">Transferase</keyword>
<dbReference type="Pfam" id="PF13641">
    <property type="entry name" value="Glyco_tranf_2_3"/>
    <property type="match status" value="1"/>
</dbReference>
<feature type="domain" description="NodB homology" evidence="6">
    <location>
        <begin position="79"/>
        <end position="267"/>
    </location>
</feature>
<feature type="transmembrane region" description="Helical" evidence="5">
    <location>
        <begin position="774"/>
        <end position="795"/>
    </location>
</feature>
<keyword evidence="2" id="KW-0328">Glycosyltransferase</keyword>
<gene>
    <name evidence="7" type="ORF">J0695_20195</name>
</gene>
<accession>A0A939F8P1</accession>
<comment type="caution">
    <text evidence="7">The sequence shown here is derived from an EMBL/GenBank/DDBJ whole genome shotgun (WGS) entry which is preliminary data.</text>
</comment>
<feature type="transmembrane region" description="Helical" evidence="5">
    <location>
        <begin position="893"/>
        <end position="909"/>
    </location>
</feature>
<evidence type="ECO:0000256" key="4">
    <source>
        <dbReference type="SAM" id="MobiDB-lite"/>
    </source>
</evidence>
<feature type="transmembrane region" description="Helical" evidence="5">
    <location>
        <begin position="628"/>
        <end position="648"/>
    </location>
</feature>
<dbReference type="PROSITE" id="PS51677">
    <property type="entry name" value="NODB"/>
    <property type="match status" value="1"/>
</dbReference>
<organism evidence="7 8">
    <name type="scientific">Streptomyces beijiangensis</name>
    <dbReference type="NCBI Taxonomy" id="163361"/>
    <lineage>
        <taxon>Bacteria</taxon>
        <taxon>Bacillati</taxon>
        <taxon>Actinomycetota</taxon>
        <taxon>Actinomycetes</taxon>
        <taxon>Kitasatosporales</taxon>
        <taxon>Streptomycetaceae</taxon>
        <taxon>Streptomyces</taxon>
    </lineage>
</organism>
<feature type="compositionally biased region" description="Pro residues" evidence="4">
    <location>
        <begin position="1085"/>
        <end position="1098"/>
    </location>
</feature>
<dbReference type="AlphaFoldDB" id="A0A939F8P1"/>
<feature type="transmembrane region" description="Helical" evidence="5">
    <location>
        <begin position="12"/>
        <end position="34"/>
    </location>
</feature>
<reference evidence="7" key="1">
    <citation type="submission" date="2021-03" db="EMBL/GenBank/DDBJ databases">
        <title>Streptomyces poriferae sp. nov., a novel marine sponge-derived Actinobacteria species with anti-MRSA activity.</title>
        <authorList>
            <person name="Sandoval-Powers M."/>
            <person name="Kralova S."/>
            <person name="Nguyen G.-S."/>
            <person name="Fawwal D."/>
            <person name="Degnes K."/>
            <person name="Klinkenberg G."/>
            <person name="Sletta H."/>
            <person name="Wentzel A."/>
            <person name="Liles M.R."/>
        </authorList>
    </citation>
    <scope>NUCLEOTIDE SEQUENCE</scope>
    <source>
        <strain evidence="7">DSM 41794</strain>
    </source>
</reference>
<evidence type="ECO:0000256" key="1">
    <source>
        <dbReference type="ARBA" id="ARBA00006739"/>
    </source>
</evidence>
<protein>
    <submittedName>
        <fullName evidence="7">Glycosyltransferase</fullName>
    </submittedName>
</protein>
<name>A0A939F8P1_9ACTN</name>
<feature type="transmembrane region" description="Helical" evidence="5">
    <location>
        <begin position="947"/>
        <end position="965"/>
    </location>
</feature>
<dbReference type="EMBL" id="JAFLRJ010000182">
    <property type="protein sequence ID" value="MBO0514102.1"/>
    <property type="molecule type" value="Genomic_DNA"/>
</dbReference>
<sequence>MRPVSDARQHRPRVVIPLLVLLTLMCVLLLGGYVRGDYAADHRTHPLVEDGKVPRRILDGGPIVDATGAQPRSLHTPEHTIVLTFDDGPDPRWTPRILAVLKKHGVPATFFVTGTMTSRHPGIVADMVREGHEIGLHTFGHPDLAYKSAAGVDREMAQAQLALAGAAGIHSSLFRPPYSSTTEALDNASWPVVQQLGAEGYISAFIDQDTDDWRRPGVQAIVDGAIPQQDGQGAIVLLHDSGGDRSQTVAALDLLIPQLKARGYHFTTIAEAAGAVSVNQPVHGTELWRGRAFVGAVVVSEWALPALAFLLTVVGFLVLGRFTVLLALARRHARVRRKTGFSWGPAVTEPVSVIVPAYNESACIADTLRSLAASDHPVEIIVVDDGSTDDTAEIARSLELPGVTVLCQRNLGKSSALNTGIAHAGHELIVMVDGDTIFEPSTVGALVQPFADPAIGAVAGNARVGNHRTMISRWQHIEYVMGFNLDRRMYDVLRCMPTVPGAVGAYRRAALDRVGRMSSDTLAEDTDITMALHRDGWQVVYEERARAHTEAPGSLGELWRQRYRWSYGTMQAMWKHRGAMLDRGHSGRFGRVGLPLVAVFTVLTPLLAPLIDLFALYGFLFMDPARTAVAWCAVLGVQAACAAYAFRLDGEPLRRLWPLPLQQVVYRQLMYMVLIQSCLTAISGGRLHWHKLRRTGEVGEQLMAEARIALPATVGAVPLVGGPGPSSRPGLPGSSPVPSPVVVPVTVKPAVRDRYLDLLRALALVRVVVYHTFGWAWLTIAFPSLGVMFALAGSLMARSLSRPALSVIRSRMRRLLIPFWVFAVFAVTWMLWRGWSPAQLPRLALWILPLGDPPGSEWGAQLTGPLWYIRAYLWFVLLSPVLLWAWRRAPLPLLGGFLALTAVFQYELIDVPELPAAALTDLGIFGACWVLGFAHRDGSLDALRVRTVLVSGAVLMAAGGWFTFTHPTDEGYDLGEIPLGQALWSLGFVLLLMRFRPRSLPRMPGIDGLVRLFNNRAVTIYLWHEVALVVAVLVTDLMWQVGFFEQYLPLGSEWFVFLLVWPLIGAAILLVGWAEDLASRKRPDPWPTRAPRAGPPRPAGTAGR</sequence>
<evidence type="ECO:0000313" key="8">
    <source>
        <dbReference type="Proteomes" id="UP000664167"/>
    </source>
</evidence>
<evidence type="ECO:0000256" key="2">
    <source>
        <dbReference type="ARBA" id="ARBA00022676"/>
    </source>
</evidence>
<keyword evidence="8" id="KW-1185">Reference proteome</keyword>
<dbReference type="InterPro" id="IPR002509">
    <property type="entry name" value="NODB_dom"/>
</dbReference>
<dbReference type="GO" id="GO:0016757">
    <property type="term" value="F:glycosyltransferase activity"/>
    <property type="evidence" value="ECO:0007669"/>
    <property type="project" value="UniProtKB-KW"/>
</dbReference>
<keyword evidence="5" id="KW-0472">Membrane</keyword>
<dbReference type="GO" id="GO:0016747">
    <property type="term" value="F:acyltransferase activity, transferring groups other than amino-acyl groups"/>
    <property type="evidence" value="ECO:0007669"/>
    <property type="project" value="InterPro"/>
</dbReference>
<feature type="transmembrane region" description="Helical" evidence="5">
    <location>
        <begin position="977"/>
        <end position="995"/>
    </location>
</feature>
<keyword evidence="5" id="KW-0812">Transmembrane</keyword>
<dbReference type="SUPFAM" id="SSF53448">
    <property type="entry name" value="Nucleotide-diphospho-sugar transferases"/>
    <property type="match status" value="1"/>
</dbReference>